<proteinExistence type="predicted"/>
<keyword evidence="2" id="KW-1185">Reference proteome</keyword>
<name>A0A9Q3Z8R9_9ACTN</name>
<reference evidence="1" key="1">
    <citation type="submission" date="2021-12" db="EMBL/GenBank/DDBJ databases">
        <authorList>
            <person name="Lee J.-H."/>
            <person name="Kim S.-B."/>
        </authorList>
    </citation>
    <scope>NUCLEOTIDE SEQUENCE</scope>
    <source>
        <strain evidence="1">NR30</strain>
    </source>
</reference>
<dbReference type="RefSeq" id="WP_232651791.1">
    <property type="nucleotide sequence ID" value="NZ_JAJSBI010000016.1"/>
</dbReference>
<gene>
    <name evidence="1" type="ORF">LJ657_29045</name>
</gene>
<dbReference type="EMBL" id="JAJSBI010000016">
    <property type="protein sequence ID" value="MCD9877604.1"/>
    <property type="molecule type" value="Genomic_DNA"/>
</dbReference>
<organism evidence="1 2">
    <name type="scientific">Streptomyces guryensis</name>
    <dbReference type="NCBI Taxonomy" id="2886947"/>
    <lineage>
        <taxon>Bacteria</taxon>
        <taxon>Bacillati</taxon>
        <taxon>Actinomycetota</taxon>
        <taxon>Actinomycetes</taxon>
        <taxon>Kitasatosporales</taxon>
        <taxon>Streptomycetaceae</taxon>
        <taxon>Streptomyces</taxon>
    </lineage>
</organism>
<accession>A0A9Q3Z8R9</accession>
<comment type="caution">
    <text evidence="1">The sequence shown here is derived from an EMBL/GenBank/DDBJ whole genome shotgun (WGS) entry which is preliminary data.</text>
</comment>
<dbReference type="Proteomes" id="UP001108029">
    <property type="component" value="Unassembled WGS sequence"/>
</dbReference>
<dbReference type="AlphaFoldDB" id="A0A9Q3Z8R9"/>
<sequence length="242" mass="27371">MNVTVGDATPQEARYLRMLNELHDAEGIEVSDETVEIDDEERHSLGVPMARRAEEFLLMAQSDAQWDGFVIDPQIAERGLRFFEIGSYWRCAKPLPKVSGEFFLRTFFDVLVSSPPKLAWKGTPEGERVLYSQFRVIDSHPKSGSGLLAAVRIQTDTTPLEIWVWDARLGAKKMDLDYCGYLDALLLTKGAYGWQYLFTDVSLADDLFRNVTANLTDALEILPRLFPDGDYASLVSRLEARL</sequence>
<evidence type="ECO:0000313" key="1">
    <source>
        <dbReference type="EMBL" id="MCD9877604.1"/>
    </source>
</evidence>
<protein>
    <submittedName>
        <fullName evidence="1">Uncharacterized protein</fullName>
    </submittedName>
</protein>
<evidence type="ECO:0000313" key="2">
    <source>
        <dbReference type="Proteomes" id="UP001108029"/>
    </source>
</evidence>